<evidence type="ECO:0000256" key="2">
    <source>
        <dbReference type="SAM" id="SignalP"/>
    </source>
</evidence>
<feature type="region of interest" description="Disordered" evidence="1">
    <location>
        <begin position="145"/>
        <end position="254"/>
    </location>
</feature>
<dbReference type="AlphaFoldDB" id="A0A177TE02"/>
<name>A0A177TE02_9BASI</name>
<protein>
    <submittedName>
        <fullName evidence="3">Uncharacterized protein</fullName>
    </submittedName>
</protein>
<accession>A0A177TE02</accession>
<organism evidence="3 4">
    <name type="scientific">Tilletia indica</name>
    <dbReference type="NCBI Taxonomy" id="43049"/>
    <lineage>
        <taxon>Eukaryota</taxon>
        <taxon>Fungi</taxon>
        <taxon>Dikarya</taxon>
        <taxon>Basidiomycota</taxon>
        <taxon>Ustilaginomycotina</taxon>
        <taxon>Exobasidiomycetes</taxon>
        <taxon>Tilletiales</taxon>
        <taxon>Tilletiaceae</taxon>
        <taxon>Tilletia</taxon>
    </lineage>
</organism>
<feature type="chain" id="PRO_5043994204" evidence="2">
    <location>
        <begin position="22"/>
        <end position="433"/>
    </location>
</feature>
<reference evidence="3" key="2">
    <citation type="journal article" date="2019" name="IMA Fungus">
        <title>Genome sequencing and comparison of five Tilletia species to identify candidate genes for the detection of regulated species infecting wheat.</title>
        <authorList>
            <person name="Nguyen H.D.T."/>
            <person name="Sultana T."/>
            <person name="Kesanakurti P."/>
            <person name="Hambleton S."/>
        </authorList>
    </citation>
    <scope>NUCLEOTIDE SEQUENCE</scope>
    <source>
        <strain evidence="3">DAOMC 236416</strain>
    </source>
</reference>
<proteinExistence type="predicted"/>
<feature type="signal peptide" evidence="2">
    <location>
        <begin position="1"/>
        <end position="21"/>
    </location>
</feature>
<evidence type="ECO:0000313" key="4">
    <source>
        <dbReference type="Proteomes" id="UP000077521"/>
    </source>
</evidence>
<dbReference type="EMBL" id="LWDF02001190">
    <property type="protein sequence ID" value="KAE8239944.1"/>
    <property type="molecule type" value="Genomic_DNA"/>
</dbReference>
<keyword evidence="4" id="KW-1185">Reference proteome</keyword>
<keyword evidence="2" id="KW-0732">Signal</keyword>
<feature type="compositionally biased region" description="Polar residues" evidence="1">
    <location>
        <begin position="244"/>
        <end position="254"/>
    </location>
</feature>
<reference evidence="3" key="1">
    <citation type="submission" date="2016-04" db="EMBL/GenBank/DDBJ databases">
        <authorList>
            <person name="Nguyen H.D."/>
            <person name="Samba Siva P."/>
            <person name="Cullis J."/>
            <person name="Levesque C.A."/>
            <person name="Hambleton S."/>
        </authorList>
    </citation>
    <scope>NUCLEOTIDE SEQUENCE</scope>
    <source>
        <strain evidence="3">DAOMC 236416</strain>
    </source>
</reference>
<evidence type="ECO:0000256" key="1">
    <source>
        <dbReference type="SAM" id="MobiDB-lite"/>
    </source>
</evidence>
<evidence type="ECO:0000313" key="3">
    <source>
        <dbReference type="EMBL" id="KAE8239944.1"/>
    </source>
</evidence>
<sequence>MLLASFSSVTLLCLPILRRSARVLFARPSCRSLYPARLFTTLRPGRAAFVSLVIRPALAAPLIGPYCPSHCSRCALAALPAQSLSFVLLSSFRPVPLLSPALAVLLSPPPCSSPSCGALLALASRAGLVVGRSVLLHLVHSLAPSERSRSTRTQHAARNTPPPPSRTRSSRLIVSSVPASASQTQQPLPPAAGTRMCSSYMSDVSDLESVARSRQSDQSSISQDESGESRVDSEVNNDTDIDTDASNPSETQMDSLFGPQHILVANYATVAGSTSSRSASLHTLEPRKKARGKAWLRVASLPTPFLYQWFEAQKNDYTSHDQKVADCVQLYWVGHPGDSPRDISARLFSVDFVPGLRKTDLATLRRENAVVFRHHFECKGTCNAPPKNGKDELDDEDDAIETGKASMGKKHRVAECHGDVKIMMSSSSCMSVS</sequence>
<comment type="caution">
    <text evidence="3">The sequence shown here is derived from an EMBL/GenBank/DDBJ whole genome shotgun (WGS) entry which is preliminary data.</text>
</comment>
<feature type="compositionally biased region" description="Polar residues" evidence="1">
    <location>
        <begin position="177"/>
        <end position="186"/>
    </location>
</feature>
<gene>
    <name evidence="3" type="ORF">A4X13_0g8004</name>
</gene>
<dbReference type="Proteomes" id="UP000077521">
    <property type="component" value="Unassembled WGS sequence"/>
</dbReference>